<feature type="domain" description="Protein kinase" evidence="27">
    <location>
        <begin position="63"/>
        <end position="367"/>
    </location>
</feature>
<evidence type="ECO:0000256" key="2">
    <source>
        <dbReference type="ARBA" id="ARBA00004389"/>
    </source>
</evidence>
<comment type="similarity">
    <text evidence="25">Belongs to the protein kinase superfamily.</text>
</comment>
<evidence type="ECO:0000256" key="8">
    <source>
        <dbReference type="ARBA" id="ARBA00022679"/>
    </source>
</evidence>
<dbReference type="FunFam" id="1.10.510.10:FF:000358">
    <property type="entry name" value="Putative leucine-rich repeat receptor-like serine/threonine-protein kinase"/>
    <property type="match status" value="1"/>
</dbReference>
<gene>
    <name evidence="28" type="ORF">LUZ62_076328</name>
</gene>
<dbReference type="EMBL" id="JAMFTS010000004">
    <property type="protein sequence ID" value="KAJ4765953.1"/>
    <property type="molecule type" value="Genomic_DNA"/>
</dbReference>
<comment type="subcellular location">
    <subcellularLocation>
        <location evidence="1">Cell membrane</location>
        <topology evidence="1">Single-pass membrane protein</topology>
    </subcellularLocation>
    <subcellularLocation>
        <location evidence="2">Endoplasmic reticulum membrane</location>
        <topology evidence="2">Single-pass membrane protein</topology>
    </subcellularLocation>
</comment>
<evidence type="ECO:0000313" key="28">
    <source>
        <dbReference type="EMBL" id="KAJ4765953.1"/>
    </source>
</evidence>
<dbReference type="PROSITE" id="PS00107">
    <property type="entry name" value="PROTEIN_KINASE_ATP"/>
    <property type="match status" value="1"/>
</dbReference>
<dbReference type="EC" id="2.7.11.1" evidence="3"/>
<dbReference type="GO" id="GO:0004674">
    <property type="term" value="F:protein serine/threonine kinase activity"/>
    <property type="evidence" value="ECO:0007669"/>
    <property type="project" value="UniProtKB-KW"/>
</dbReference>
<dbReference type="GO" id="GO:0005886">
    <property type="term" value="C:plasma membrane"/>
    <property type="evidence" value="ECO:0007669"/>
    <property type="project" value="UniProtKB-SubCell"/>
</dbReference>
<keyword evidence="5 25" id="KW-0723">Serine/threonine-protein kinase</keyword>
<dbReference type="GO" id="GO:0005524">
    <property type="term" value="F:ATP binding"/>
    <property type="evidence" value="ECO:0007669"/>
    <property type="project" value="UniProtKB-UniRule"/>
</dbReference>
<reference evidence="28" key="1">
    <citation type="submission" date="2022-08" db="EMBL/GenBank/DDBJ databases">
        <authorList>
            <person name="Marques A."/>
        </authorList>
    </citation>
    <scope>NUCLEOTIDE SEQUENCE</scope>
    <source>
        <strain evidence="28">RhyPub2mFocal</strain>
        <tissue evidence="28">Leaves</tissue>
    </source>
</reference>
<dbReference type="Gene3D" id="1.10.510.10">
    <property type="entry name" value="Transferase(Phosphotransferase) domain 1"/>
    <property type="match status" value="1"/>
</dbReference>
<organism evidence="28 29">
    <name type="scientific">Rhynchospora pubera</name>
    <dbReference type="NCBI Taxonomy" id="906938"/>
    <lineage>
        <taxon>Eukaryota</taxon>
        <taxon>Viridiplantae</taxon>
        <taxon>Streptophyta</taxon>
        <taxon>Embryophyta</taxon>
        <taxon>Tracheophyta</taxon>
        <taxon>Spermatophyta</taxon>
        <taxon>Magnoliopsida</taxon>
        <taxon>Liliopsida</taxon>
        <taxon>Poales</taxon>
        <taxon>Cyperaceae</taxon>
        <taxon>Cyperoideae</taxon>
        <taxon>Rhynchosporeae</taxon>
        <taxon>Rhynchospora</taxon>
    </lineage>
</organism>
<evidence type="ECO:0000256" key="13">
    <source>
        <dbReference type="ARBA" id="ARBA00022777"/>
    </source>
</evidence>
<accession>A0AAV8DI93</accession>
<comment type="catalytic activity">
    <reaction evidence="19">
        <text>L-threonyl-[protein] + ATP = O-phospho-L-threonyl-[protein] + ADP + H(+)</text>
        <dbReference type="Rhea" id="RHEA:46608"/>
        <dbReference type="Rhea" id="RHEA-COMP:11060"/>
        <dbReference type="Rhea" id="RHEA-COMP:11605"/>
        <dbReference type="ChEBI" id="CHEBI:15378"/>
        <dbReference type="ChEBI" id="CHEBI:30013"/>
        <dbReference type="ChEBI" id="CHEBI:30616"/>
        <dbReference type="ChEBI" id="CHEBI:61977"/>
        <dbReference type="ChEBI" id="CHEBI:456216"/>
        <dbReference type="EC" id="2.7.11.1"/>
    </reaction>
</comment>
<comment type="function">
    <text evidence="22">The processed protein kinase Xa21 chain released by protein cleavage after X.oryzae pv. oryzae protein Ax21 detection translocates into the nucleus where it can bind and regulate WRKY62, a transcription factor. Confers resistance to the bacterial pathogen X.oryzae pv. oryzae (Xoo).</text>
</comment>
<evidence type="ECO:0000256" key="1">
    <source>
        <dbReference type="ARBA" id="ARBA00004162"/>
    </source>
</evidence>
<dbReference type="PROSITE" id="PS50011">
    <property type="entry name" value="PROTEIN_KINASE_DOM"/>
    <property type="match status" value="1"/>
</dbReference>
<evidence type="ECO:0000256" key="16">
    <source>
        <dbReference type="ARBA" id="ARBA00023136"/>
    </source>
</evidence>
<evidence type="ECO:0000256" key="22">
    <source>
        <dbReference type="ARBA" id="ARBA00056628"/>
    </source>
</evidence>
<comment type="catalytic activity">
    <reaction evidence="20">
        <text>L-seryl-[protein] + ATP = O-phospho-L-seryl-[protein] + ADP + H(+)</text>
        <dbReference type="Rhea" id="RHEA:17989"/>
        <dbReference type="Rhea" id="RHEA-COMP:9863"/>
        <dbReference type="Rhea" id="RHEA-COMP:11604"/>
        <dbReference type="ChEBI" id="CHEBI:15378"/>
        <dbReference type="ChEBI" id="CHEBI:29999"/>
        <dbReference type="ChEBI" id="CHEBI:30616"/>
        <dbReference type="ChEBI" id="CHEBI:83421"/>
        <dbReference type="ChEBI" id="CHEBI:456216"/>
        <dbReference type="EC" id="2.7.11.1"/>
    </reaction>
</comment>
<keyword evidence="9 26" id="KW-0812">Transmembrane</keyword>
<keyword evidence="15 26" id="KW-1133">Transmembrane helix</keyword>
<dbReference type="GO" id="GO:0005789">
    <property type="term" value="C:endoplasmic reticulum membrane"/>
    <property type="evidence" value="ECO:0007669"/>
    <property type="project" value="UniProtKB-SubCell"/>
</dbReference>
<dbReference type="InterPro" id="IPR017441">
    <property type="entry name" value="Protein_kinase_ATP_BS"/>
</dbReference>
<keyword evidence="7" id="KW-0433">Leucine-rich repeat</keyword>
<evidence type="ECO:0000313" key="29">
    <source>
        <dbReference type="Proteomes" id="UP001140206"/>
    </source>
</evidence>
<keyword evidence="14 24" id="KW-0067">ATP-binding</keyword>
<dbReference type="SMART" id="SM00220">
    <property type="entry name" value="S_TKc"/>
    <property type="match status" value="1"/>
</dbReference>
<dbReference type="Gene3D" id="3.30.200.20">
    <property type="entry name" value="Phosphorylase Kinase, domain 1"/>
    <property type="match status" value="1"/>
</dbReference>
<evidence type="ECO:0000256" key="24">
    <source>
        <dbReference type="PROSITE-ProRule" id="PRU10141"/>
    </source>
</evidence>
<keyword evidence="17 28" id="KW-0675">Receptor</keyword>
<evidence type="ECO:0000256" key="11">
    <source>
        <dbReference type="ARBA" id="ARBA00022737"/>
    </source>
</evidence>
<dbReference type="InterPro" id="IPR000719">
    <property type="entry name" value="Prot_kinase_dom"/>
</dbReference>
<evidence type="ECO:0000256" key="4">
    <source>
        <dbReference type="ARBA" id="ARBA00022475"/>
    </source>
</evidence>
<dbReference type="InterPro" id="IPR011009">
    <property type="entry name" value="Kinase-like_dom_sf"/>
</dbReference>
<evidence type="ECO:0000259" key="27">
    <source>
        <dbReference type="PROSITE" id="PS50011"/>
    </source>
</evidence>
<feature type="transmembrane region" description="Helical" evidence="26">
    <location>
        <begin position="6"/>
        <end position="26"/>
    </location>
</feature>
<feature type="binding site" evidence="24">
    <location>
        <position position="92"/>
    </location>
    <ligand>
        <name>ATP</name>
        <dbReference type="ChEBI" id="CHEBI:30616"/>
    </ligand>
</feature>
<dbReference type="Proteomes" id="UP001140206">
    <property type="component" value="Chromosome 4"/>
</dbReference>
<sequence>MDPIWLVTTVIIVPSLAFVLIVWLQLTLKRPRRNKLVEMSLAFSMRKHMKLTYRDIAIATNCFSSDNLIGRGGYGSVFIGQLHSNYNAFAVKVFDLNLCGSIRSFHAECEAMRNLRHRNLLAITTSCSSLDSYGNEFKALVFEYMPNGSLEQWLHPDVYWFSQMKQFNLIQIINIAMDVASALCYLHHHYTSPVIHCDLKPSNVLLGVDMTAYVSDFGLARFLGNSISSMNISGVKGSIGYIPPEYGMGNQMSTHGDVYSYGIIILEMLTRKKPIDKMFQNGLSLHTYVQMAFPDKLDEVLDPLIFFEGVEEFQNQSKCRDLMKTMMEICIIPLAQIGLMCSMESPKERMDMKDVVKAIISIKYAYLSQNMCYI</sequence>
<evidence type="ECO:0000256" key="14">
    <source>
        <dbReference type="ARBA" id="ARBA00022840"/>
    </source>
</evidence>
<keyword evidence="29" id="KW-1185">Reference proteome</keyword>
<keyword evidence="13 28" id="KW-0418">Kinase</keyword>
<evidence type="ECO:0000256" key="26">
    <source>
        <dbReference type="SAM" id="Phobius"/>
    </source>
</evidence>
<keyword evidence="16 26" id="KW-0472">Membrane</keyword>
<evidence type="ECO:0000256" key="19">
    <source>
        <dbReference type="ARBA" id="ARBA00047899"/>
    </source>
</evidence>
<dbReference type="PROSITE" id="PS00108">
    <property type="entry name" value="PROTEIN_KINASE_ST"/>
    <property type="match status" value="1"/>
</dbReference>
<evidence type="ECO:0000256" key="10">
    <source>
        <dbReference type="ARBA" id="ARBA00022729"/>
    </source>
</evidence>
<evidence type="ECO:0000256" key="23">
    <source>
        <dbReference type="ARBA" id="ARBA00072040"/>
    </source>
</evidence>
<evidence type="ECO:0000256" key="7">
    <source>
        <dbReference type="ARBA" id="ARBA00022614"/>
    </source>
</evidence>
<keyword evidence="8" id="KW-0808">Transferase</keyword>
<name>A0AAV8DI93_9POAL</name>
<evidence type="ECO:0000256" key="9">
    <source>
        <dbReference type="ARBA" id="ARBA00022692"/>
    </source>
</evidence>
<evidence type="ECO:0000256" key="6">
    <source>
        <dbReference type="ARBA" id="ARBA00022553"/>
    </source>
</evidence>
<evidence type="ECO:0000256" key="20">
    <source>
        <dbReference type="ARBA" id="ARBA00048679"/>
    </source>
</evidence>
<dbReference type="InterPro" id="IPR008271">
    <property type="entry name" value="Ser/Thr_kinase_AS"/>
</dbReference>
<dbReference type="AlphaFoldDB" id="A0AAV8DI93"/>
<dbReference type="FunFam" id="3.30.200.20:FF:000432">
    <property type="entry name" value="LRR receptor-like serine/threonine-protein kinase EFR"/>
    <property type="match status" value="1"/>
</dbReference>
<protein>
    <recommendedName>
        <fullName evidence="23">Receptor kinase-like protein Xa21</fullName>
        <ecNumber evidence="3">2.7.11.1</ecNumber>
    </recommendedName>
</protein>
<comment type="caution">
    <text evidence="28">The sequence shown here is derived from an EMBL/GenBank/DDBJ whole genome shotgun (WGS) entry which is preliminary data.</text>
</comment>
<evidence type="ECO:0000256" key="21">
    <source>
        <dbReference type="ARBA" id="ARBA00054320"/>
    </source>
</evidence>
<keyword evidence="10" id="KW-0732">Signal</keyword>
<comment type="function">
    <text evidence="21">Receptor kinase that detects X.oryzae pv. oryzae protein Ax21 to promote innate immunity. Following X.oryzae pv. oryzae protein Ax21 detection, undergoes cleavage, releasing the processed protein kinase Xa21 chain.</text>
</comment>
<keyword evidence="4" id="KW-1003">Cell membrane</keyword>
<evidence type="ECO:0000256" key="3">
    <source>
        <dbReference type="ARBA" id="ARBA00012513"/>
    </source>
</evidence>
<keyword evidence="18" id="KW-0325">Glycoprotein</keyword>
<dbReference type="PANTHER" id="PTHR48055:SF55">
    <property type="entry name" value="PROTEIN KINASE DOMAIN-CONTAINING PROTEIN"/>
    <property type="match status" value="1"/>
</dbReference>
<keyword evidence="11" id="KW-0677">Repeat</keyword>
<evidence type="ECO:0000256" key="18">
    <source>
        <dbReference type="ARBA" id="ARBA00023180"/>
    </source>
</evidence>
<evidence type="ECO:0000256" key="25">
    <source>
        <dbReference type="RuleBase" id="RU000304"/>
    </source>
</evidence>
<keyword evidence="12 24" id="KW-0547">Nucleotide-binding</keyword>
<dbReference type="SUPFAM" id="SSF56112">
    <property type="entry name" value="Protein kinase-like (PK-like)"/>
    <property type="match status" value="1"/>
</dbReference>
<evidence type="ECO:0000256" key="12">
    <source>
        <dbReference type="ARBA" id="ARBA00022741"/>
    </source>
</evidence>
<dbReference type="Pfam" id="PF00069">
    <property type="entry name" value="Pkinase"/>
    <property type="match status" value="1"/>
</dbReference>
<evidence type="ECO:0000256" key="17">
    <source>
        <dbReference type="ARBA" id="ARBA00023170"/>
    </source>
</evidence>
<proteinExistence type="inferred from homology"/>
<dbReference type="InterPro" id="IPR051564">
    <property type="entry name" value="LRR_receptor-like_kinase"/>
</dbReference>
<keyword evidence="6" id="KW-0597">Phosphoprotein</keyword>
<evidence type="ECO:0000256" key="15">
    <source>
        <dbReference type="ARBA" id="ARBA00022989"/>
    </source>
</evidence>
<evidence type="ECO:0000256" key="5">
    <source>
        <dbReference type="ARBA" id="ARBA00022527"/>
    </source>
</evidence>
<dbReference type="PANTHER" id="PTHR48055">
    <property type="entry name" value="LEUCINE-RICH REPEAT RECEPTOR PROTEIN KINASE EMS1"/>
    <property type="match status" value="1"/>
</dbReference>